<dbReference type="AlphaFoldDB" id="A0A367FBY2"/>
<comment type="similarity">
    <text evidence="3">Belongs to the IspD/TarI cytidylyltransferase family. IspD subfamily.</text>
</comment>
<comment type="caution">
    <text evidence="5">The sequence shown here is derived from an EMBL/GenBank/DDBJ whole genome shotgun (WGS) entry which is preliminary data.</text>
</comment>
<evidence type="ECO:0000256" key="4">
    <source>
        <dbReference type="SAM" id="MobiDB-lite"/>
    </source>
</evidence>
<feature type="site" description="Positions MEP for the nucleophilic attack" evidence="3">
    <location>
        <position position="226"/>
    </location>
</feature>
<proteinExistence type="inferred from homology"/>
<dbReference type="PANTHER" id="PTHR32125">
    <property type="entry name" value="2-C-METHYL-D-ERYTHRITOL 4-PHOSPHATE CYTIDYLYLTRANSFERASE, CHLOROPLASTIC"/>
    <property type="match status" value="1"/>
</dbReference>
<feature type="site" description="Transition state stabilizer" evidence="3">
    <location>
        <position position="29"/>
    </location>
</feature>
<evidence type="ECO:0000256" key="2">
    <source>
        <dbReference type="ARBA" id="ARBA00022695"/>
    </source>
</evidence>
<dbReference type="GO" id="GO:0050518">
    <property type="term" value="F:2-C-methyl-D-erythritol 4-phosphate cytidylyltransferase activity"/>
    <property type="evidence" value="ECO:0007669"/>
    <property type="project" value="UniProtKB-UniRule"/>
</dbReference>
<keyword evidence="3" id="KW-0414">Isoprene biosynthesis</keyword>
<feature type="site" description="Positions MEP for the nucleophilic attack" evidence="3">
    <location>
        <position position="164"/>
    </location>
</feature>
<dbReference type="EMBL" id="QOIL01000015">
    <property type="protein sequence ID" value="RCG27883.1"/>
    <property type="molecule type" value="Genomic_DNA"/>
</dbReference>
<feature type="region of interest" description="Disordered" evidence="4">
    <location>
        <begin position="434"/>
        <end position="454"/>
    </location>
</feature>
<dbReference type="PANTHER" id="PTHR32125:SF4">
    <property type="entry name" value="2-C-METHYL-D-ERYTHRITOL 4-PHOSPHATE CYTIDYLYLTRANSFERASE, CHLOROPLASTIC"/>
    <property type="match status" value="1"/>
</dbReference>
<dbReference type="SUPFAM" id="SSF53448">
    <property type="entry name" value="Nucleotide-diphospho-sugar transferases"/>
    <property type="match status" value="1"/>
</dbReference>
<accession>A0A367FBY2</accession>
<dbReference type="GO" id="GO:0019288">
    <property type="term" value="P:isopentenyl diphosphate biosynthetic process, methylerythritol 4-phosphate pathway"/>
    <property type="evidence" value="ECO:0007669"/>
    <property type="project" value="UniProtKB-UniRule"/>
</dbReference>
<dbReference type="RefSeq" id="WP_114031406.1">
    <property type="nucleotide sequence ID" value="NZ_QOIL01000015.1"/>
</dbReference>
<keyword evidence="2 3" id="KW-0548">Nucleotidyltransferase</keyword>
<evidence type="ECO:0000313" key="6">
    <source>
        <dbReference type="Proteomes" id="UP000253094"/>
    </source>
</evidence>
<dbReference type="EC" id="2.7.7.60" evidence="3"/>
<dbReference type="HAMAP" id="MF_00108">
    <property type="entry name" value="IspD"/>
    <property type="match status" value="1"/>
</dbReference>
<dbReference type="Gene3D" id="3.40.50.720">
    <property type="entry name" value="NAD(P)-binding Rossmann-like Domain"/>
    <property type="match status" value="1"/>
</dbReference>
<comment type="pathway">
    <text evidence="3">Isoprenoid biosynthesis; isopentenyl diphosphate biosynthesis via DXP pathway; isopentenyl diphosphate from 1-deoxy-D-xylulose 5-phosphate: step 2/6.</text>
</comment>
<organism evidence="5 6">
    <name type="scientific">Sphaerisporangium album</name>
    <dbReference type="NCBI Taxonomy" id="509200"/>
    <lineage>
        <taxon>Bacteria</taxon>
        <taxon>Bacillati</taxon>
        <taxon>Actinomycetota</taxon>
        <taxon>Actinomycetes</taxon>
        <taxon>Streptosporangiales</taxon>
        <taxon>Streptosporangiaceae</taxon>
        <taxon>Sphaerisporangium</taxon>
    </lineage>
</organism>
<gene>
    <name evidence="3" type="primary">ispD</name>
    <name evidence="5" type="ORF">DQ384_25505</name>
</gene>
<name>A0A367FBY2_9ACTN</name>
<dbReference type="InterPro" id="IPR050088">
    <property type="entry name" value="IspD/TarI_cytidylyltransf_bact"/>
</dbReference>
<dbReference type="FunFam" id="3.90.550.10:FF:000003">
    <property type="entry name" value="2-C-methyl-D-erythritol 4-phosphate cytidylyltransferase"/>
    <property type="match status" value="1"/>
</dbReference>
<dbReference type="Pfam" id="PF01128">
    <property type="entry name" value="IspD"/>
    <property type="match status" value="1"/>
</dbReference>
<evidence type="ECO:0000313" key="5">
    <source>
        <dbReference type="EMBL" id="RCG27883.1"/>
    </source>
</evidence>
<reference evidence="5 6" key="1">
    <citation type="submission" date="2018-06" db="EMBL/GenBank/DDBJ databases">
        <title>Sphaerisporangium craniellae sp. nov., isolated from a marine sponge in the South China Sea.</title>
        <authorList>
            <person name="Li L."/>
        </authorList>
    </citation>
    <scope>NUCLEOTIDE SEQUENCE [LARGE SCALE GENOMIC DNA]</scope>
    <source>
        <strain evidence="5 6">CCTCC AA 208026</strain>
    </source>
</reference>
<sequence>MAGGEVRRRVVGVVLAGGVGRRMGHSRPKQLLKIGGRSIIEHTLAVFERAPEIDEVVVLMAPGFTAEAERIVARGRFHKVRQVVEGGATRTESTWRALQALGPDECDVLLHDAVRPLVEPRIISDCVEALRTHSAVNVAIPSSDTILVAAPGPSGEVIREVPDRSLLRRVQTPQGFRLSVIREAYERALRDPGFAGRPATDDCGVVLRYLPDVPIHIVPGSERNMKVTHPVDVHIAEKLIELASRAAPVPAGPDAHRRALEGTTVAVFGGDDIGTRIADLATGYGAAVHVFSRTGSGGSGVRVEDPASVAHALEQASKQSGRVDHVVHLTETAAAGEGRLDEADGEAVRETIAVNHLGPVNIARASLPYLRETRGHLLLSTIGSRADSPAERSANASLRCSTDAAVVALTQALADEWADLGVKVNCVSLRSTGTLPGESSPGDGDPLPPPPDVAQTCLNILTSDVTGHATGTPHTP</sequence>
<comment type="function">
    <text evidence="3">Catalyzes the formation of 4-diphosphocytidyl-2-C-methyl-D-erythritol from CTP and 2-C-methyl-D-erythritol 4-phosphate (MEP).</text>
</comment>
<dbReference type="Pfam" id="PF13561">
    <property type="entry name" value="adh_short_C2"/>
    <property type="match status" value="1"/>
</dbReference>
<dbReference type="UniPathway" id="UPA00056">
    <property type="reaction ID" value="UER00093"/>
</dbReference>
<feature type="compositionally biased region" description="Low complexity" evidence="4">
    <location>
        <begin position="435"/>
        <end position="445"/>
    </location>
</feature>
<comment type="catalytic activity">
    <reaction evidence="3">
        <text>2-C-methyl-D-erythritol 4-phosphate + CTP + H(+) = 4-CDP-2-C-methyl-D-erythritol + diphosphate</text>
        <dbReference type="Rhea" id="RHEA:13429"/>
        <dbReference type="ChEBI" id="CHEBI:15378"/>
        <dbReference type="ChEBI" id="CHEBI:33019"/>
        <dbReference type="ChEBI" id="CHEBI:37563"/>
        <dbReference type="ChEBI" id="CHEBI:57823"/>
        <dbReference type="ChEBI" id="CHEBI:58262"/>
        <dbReference type="EC" id="2.7.7.60"/>
    </reaction>
</comment>
<protein>
    <recommendedName>
        <fullName evidence="3">2-C-methyl-D-erythritol 4-phosphate cytidylyltransferase</fullName>
        <ecNumber evidence="3">2.7.7.60</ecNumber>
    </recommendedName>
    <alternativeName>
        <fullName evidence="3">4-diphosphocytidyl-2C-methyl-D-erythritol synthase</fullName>
    </alternativeName>
    <alternativeName>
        <fullName evidence="3">MEP cytidylyltransferase</fullName>
        <shortName evidence="3">MCT</shortName>
    </alternativeName>
</protein>
<dbReference type="SUPFAM" id="SSF51735">
    <property type="entry name" value="NAD(P)-binding Rossmann-fold domains"/>
    <property type="match status" value="1"/>
</dbReference>
<dbReference type="InterPro" id="IPR001228">
    <property type="entry name" value="IspD"/>
</dbReference>
<evidence type="ECO:0000256" key="3">
    <source>
        <dbReference type="HAMAP-Rule" id="MF_00108"/>
    </source>
</evidence>
<dbReference type="InterPro" id="IPR036291">
    <property type="entry name" value="NAD(P)-bd_dom_sf"/>
</dbReference>
<dbReference type="InterPro" id="IPR034683">
    <property type="entry name" value="IspD/TarI"/>
</dbReference>
<dbReference type="Proteomes" id="UP000253094">
    <property type="component" value="Unassembled WGS sequence"/>
</dbReference>
<keyword evidence="6" id="KW-1185">Reference proteome</keyword>
<evidence type="ECO:0000256" key="1">
    <source>
        <dbReference type="ARBA" id="ARBA00022679"/>
    </source>
</evidence>
<dbReference type="Gene3D" id="3.90.550.10">
    <property type="entry name" value="Spore Coat Polysaccharide Biosynthesis Protein SpsA, Chain A"/>
    <property type="match status" value="1"/>
</dbReference>
<feature type="site" description="Transition state stabilizer" evidence="3">
    <location>
        <position position="22"/>
    </location>
</feature>
<keyword evidence="1 3" id="KW-0808">Transferase</keyword>
<dbReference type="InterPro" id="IPR002347">
    <property type="entry name" value="SDR_fam"/>
</dbReference>
<dbReference type="InterPro" id="IPR029044">
    <property type="entry name" value="Nucleotide-diphossugar_trans"/>
</dbReference>
<dbReference type="OrthoDB" id="9802561at2"/>
<dbReference type="CDD" id="cd02516">
    <property type="entry name" value="CDP-ME_synthetase"/>
    <property type="match status" value="1"/>
</dbReference>